<evidence type="ECO:0000313" key="1">
    <source>
        <dbReference type="EMBL" id="GJT24370.1"/>
    </source>
</evidence>
<reference evidence="1" key="1">
    <citation type="journal article" date="2022" name="Int. J. Mol. Sci.">
        <title>Draft Genome of Tanacetum Coccineum: Genomic Comparison of Closely Related Tanacetum-Family Plants.</title>
        <authorList>
            <person name="Yamashiro T."/>
            <person name="Shiraishi A."/>
            <person name="Nakayama K."/>
            <person name="Satake H."/>
        </authorList>
    </citation>
    <scope>NUCLEOTIDE SEQUENCE</scope>
</reference>
<protein>
    <submittedName>
        <fullName evidence="1">Retrotransposon protein, putative, ty1-copia subclass</fullName>
    </submittedName>
</protein>
<dbReference type="Proteomes" id="UP001151760">
    <property type="component" value="Unassembled WGS sequence"/>
</dbReference>
<sequence length="207" mass="24593">MQTRLKDNITKPKEFTDGTIRYSRAFITSVEPTSHLVALKDPSWKQAMDNEFNALIKNETWKLVPPQPRMNIIDCKWVFKIKRKADGSIDRHKARLVARVLSSVMELIMRTRSHLEEIHMTWAHLEKKQTRQRLYTNSLEENTNSVWRRHRQFSQRRQDYQETVSGFLRRRQNIATSKETLEDSMAGWRQDCCEAAAVYFSIYTHAY</sequence>
<accession>A0ABQ5CBA6</accession>
<evidence type="ECO:0000313" key="2">
    <source>
        <dbReference type="Proteomes" id="UP001151760"/>
    </source>
</evidence>
<gene>
    <name evidence="1" type="ORF">Tco_0894307</name>
</gene>
<comment type="caution">
    <text evidence="1">The sequence shown here is derived from an EMBL/GenBank/DDBJ whole genome shotgun (WGS) entry which is preliminary data.</text>
</comment>
<proteinExistence type="predicted"/>
<organism evidence="1 2">
    <name type="scientific">Tanacetum coccineum</name>
    <dbReference type="NCBI Taxonomy" id="301880"/>
    <lineage>
        <taxon>Eukaryota</taxon>
        <taxon>Viridiplantae</taxon>
        <taxon>Streptophyta</taxon>
        <taxon>Embryophyta</taxon>
        <taxon>Tracheophyta</taxon>
        <taxon>Spermatophyta</taxon>
        <taxon>Magnoliopsida</taxon>
        <taxon>eudicotyledons</taxon>
        <taxon>Gunneridae</taxon>
        <taxon>Pentapetalae</taxon>
        <taxon>asterids</taxon>
        <taxon>campanulids</taxon>
        <taxon>Asterales</taxon>
        <taxon>Asteraceae</taxon>
        <taxon>Asteroideae</taxon>
        <taxon>Anthemideae</taxon>
        <taxon>Anthemidinae</taxon>
        <taxon>Tanacetum</taxon>
    </lineage>
</organism>
<name>A0ABQ5CBA6_9ASTR</name>
<keyword evidence="2" id="KW-1185">Reference proteome</keyword>
<reference evidence="1" key="2">
    <citation type="submission" date="2022-01" db="EMBL/GenBank/DDBJ databases">
        <authorList>
            <person name="Yamashiro T."/>
            <person name="Shiraishi A."/>
            <person name="Satake H."/>
            <person name="Nakayama K."/>
        </authorList>
    </citation>
    <scope>NUCLEOTIDE SEQUENCE</scope>
</reference>
<dbReference type="EMBL" id="BQNB010014130">
    <property type="protein sequence ID" value="GJT24370.1"/>
    <property type="molecule type" value="Genomic_DNA"/>
</dbReference>